<dbReference type="AlphaFoldDB" id="A0A165AZX0"/>
<feature type="region of interest" description="Disordered" evidence="1">
    <location>
        <begin position="31"/>
        <end position="51"/>
    </location>
</feature>
<gene>
    <name evidence="2" type="ORF">EXIGLDRAFT_463352</name>
</gene>
<keyword evidence="3" id="KW-1185">Reference proteome</keyword>
<dbReference type="InParanoid" id="A0A165AZX0"/>
<name>A0A165AZX0_EXIGL</name>
<sequence>MPYPTSPPACLFRKDRGIARHLHACKSPGLRALRSPVSSPQPPSTSSPSTTTFYSIRVSAAPSDTSRYIYIFLRGTPERKNTPLLPLELHYFQQRTRAALSFPLRSSSVSCKKHADVSLHASLPFEIRSANPILNQRDPETTRSAASSKFFDIRRTATFTFLSLVSVQRLPCPRDRPCAEEQIVCGGTLVPAHRPRLPFSVMHSCLLRGWCTHPLQLGFDRVPMDTSSTLPWTSSRPRRPAYNSISA</sequence>
<protein>
    <submittedName>
        <fullName evidence="2">Uncharacterized protein</fullName>
    </submittedName>
</protein>
<proteinExistence type="predicted"/>
<reference evidence="2 3" key="1">
    <citation type="journal article" date="2016" name="Mol. Biol. Evol.">
        <title>Comparative Genomics of Early-Diverging Mushroom-Forming Fungi Provides Insights into the Origins of Lignocellulose Decay Capabilities.</title>
        <authorList>
            <person name="Nagy L.G."/>
            <person name="Riley R."/>
            <person name="Tritt A."/>
            <person name="Adam C."/>
            <person name="Daum C."/>
            <person name="Floudas D."/>
            <person name="Sun H."/>
            <person name="Yadav J.S."/>
            <person name="Pangilinan J."/>
            <person name="Larsson K.H."/>
            <person name="Matsuura K."/>
            <person name="Barry K."/>
            <person name="Labutti K."/>
            <person name="Kuo R."/>
            <person name="Ohm R.A."/>
            <person name="Bhattacharya S.S."/>
            <person name="Shirouzu T."/>
            <person name="Yoshinaga Y."/>
            <person name="Martin F.M."/>
            <person name="Grigoriev I.V."/>
            <person name="Hibbett D.S."/>
        </authorList>
    </citation>
    <scope>NUCLEOTIDE SEQUENCE [LARGE SCALE GENOMIC DNA]</scope>
    <source>
        <strain evidence="2 3">HHB12029</strain>
    </source>
</reference>
<feature type="region of interest" description="Disordered" evidence="1">
    <location>
        <begin position="228"/>
        <end position="247"/>
    </location>
</feature>
<evidence type="ECO:0000313" key="3">
    <source>
        <dbReference type="Proteomes" id="UP000077266"/>
    </source>
</evidence>
<evidence type="ECO:0000313" key="2">
    <source>
        <dbReference type="EMBL" id="KZV79587.1"/>
    </source>
</evidence>
<dbReference type="EMBL" id="KV426591">
    <property type="protein sequence ID" value="KZV79587.1"/>
    <property type="molecule type" value="Genomic_DNA"/>
</dbReference>
<dbReference type="Proteomes" id="UP000077266">
    <property type="component" value="Unassembled WGS sequence"/>
</dbReference>
<accession>A0A165AZX0</accession>
<organism evidence="2 3">
    <name type="scientific">Exidia glandulosa HHB12029</name>
    <dbReference type="NCBI Taxonomy" id="1314781"/>
    <lineage>
        <taxon>Eukaryota</taxon>
        <taxon>Fungi</taxon>
        <taxon>Dikarya</taxon>
        <taxon>Basidiomycota</taxon>
        <taxon>Agaricomycotina</taxon>
        <taxon>Agaricomycetes</taxon>
        <taxon>Auriculariales</taxon>
        <taxon>Exidiaceae</taxon>
        <taxon>Exidia</taxon>
    </lineage>
</organism>
<evidence type="ECO:0000256" key="1">
    <source>
        <dbReference type="SAM" id="MobiDB-lite"/>
    </source>
</evidence>